<evidence type="ECO:0000313" key="1">
    <source>
        <dbReference type="EMBL" id="KAF9513238.1"/>
    </source>
</evidence>
<evidence type="ECO:0000313" key="2">
    <source>
        <dbReference type="Proteomes" id="UP000886523"/>
    </source>
</evidence>
<protein>
    <submittedName>
        <fullName evidence="1">Uncharacterized protein</fullName>
    </submittedName>
</protein>
<proteinExistence type="predicted"/>
<dbReference type="Proteomes" id="UP000886523">
    <property type="component" value="Unassembled WGS sequence"/>
</dbReference>
<dbReference type="AlphaFoldDB" id="A0A9P6AWF0"/>
<dbReference type="EMBL" id="MU128975">
    <property type="protein sequence ID" value="KAF9513238.1"/>
    <property type="molecule type" value="Genomic_DNA"/>
</dbReference>
<gene>
    <name evidence="1" type="ORF">BS47DRAFT_1296575</name>
</gene>
<organism evidence="1 2">
    <name type="scientific">Hydnum rufescens UP504</name>
    <dbReference type="NCBI Taxonomy" id="1448309"/>
    <lineage>
        <taxon>Eukaryota</taxon>
        <taxon>Fungi</taxon>
        <taxon>Dikarya</taxon>
        <taxon>Basidiomycota</taxon>
        <taxon>Agaricomycotina</taxon>
        <taxon>Agaricomycetes</taxon>
        <taxon>Cantharellales</taxon>
        <taxon>Hydnaceae</taxon>
        <taxon>Hydnum</taxon>
    </lineage>
</organism>
<name>A0A9P6AWF0_9AGAM</name>
<reference evidence="1" key="1">
    <citation type="journal article" date="2020" name="Nat. Commun.">
        <title>Large-scale genome sequencing of mycorrhizal fungi provides insights into the early evolution of symbiotic traits.</title>
        <authorList>
            <person name="Miyauchi S."/>
            <person name="Kiss E."/>
            <person name="Kuo A."/>
            <person name="Drula E."/>
            <person name="Kohler A."/>
            <person name="Sanchez-Garcia M."/>
            <person name="Morin E."/>
            <person name="Andreopoulos B."/>
            <person name="Barry K.W."/>
            <person name="Bonito G."/>
            <person name="Buee M."/>
            <person name="Carver A."/>
            <person name="Chen C."/>
            <person name="Cichocki N."/>
            <person name="Clum A."/>
            <person name="Culley D."/>
            <person name="Crous P.W."/>
            <person name="Fauchery L."/>
            <person name="Girlanda M."/>
            <person name="Hayes R.D."/>
            <person name="Keri Z."/>
            <person name="LaButti K."/>
            <person name="Lipzen A."/>
            <person name="Lombard V."/>
            <person name="Magnuson J."/>
            <person name="Maillard F."/>
            <person name="Murat C."/>
            <person name="Nolan M."/>
            <person name="Ohm R.A."/>
            <person name="Pangilinan J."/>
            <person name="Pereira M.F."/>
            <person name="Perotto S."/>
            <person name="Peter M."/>
            <person name="Pfister S."/>
            <person name="Riley R."/>
            <person name="Sitrit Y."/>
            <person name="Stielow J.B."/>
            <person name="Szollosi G."/>
            <person name="Zifcakova L."/>
            <person name="Stursova M."/>
            <person name="Spatafora J.W."/>
            <person name="Tedersoo L."/>
            <person name="Vaario L.M."/>
            <person name="Yamada A."/>
            <person name="Yan M."/>
            <person name="Wang P."/>
            <person name="Xu J."/>
            <person name="Bruns T."/>
            <person name="Baldrian P."/>
            <person name="Vilgalys R."/>
            <person name="Dunand C."/>
            <person name="Henrissat B."/>
            <person name="Grigoriev I.V."/>
            <person name="Hibbett D."/>
            <person name="Nagy L.G."/>
            <person name="Martin F.M."/>
        </authorList>
    </citation>
    <scope>NUCLEOTIDE SEQUENCE</scope>
    <source>
        <strain evidence="1">UP504</strain>
    </source>
</reference>
<accession>A0A9P6AWF0</accession>
<keyword evidence="2" id="KW-1185">Reference proteome</keyword>
<feature type="non-terminal residue" evidence="1">
    <location>
        <position position="1"/>
    </location>
</feature>
<comment type="caution">
    <text evidence="1">The sequence shown here is derived from an EMBL/GenBank/DDBJ whole genome shotgun (WGS) entry which is preliminary data.</text>
</comment>
<dbReference type="OrthoDB" id="2507795at2759"/>
<sequence>DNIYARDISLYDLNVLHVGCEIEGYLTLRINQLSPRFITRYNAIVAEMAKVASESEEDQGM</sequence>